<dbReference type="NCBIfam" id="TIGR03696">
    <property type="entry name" value="Rhs_assc_core"/>
    <property type="match status" value="1"/>
</dbReference>
<evidence type="ECO:0000256" key="1">
    <source>
        <dbReference type="SAM" id="MobiDB-lite"/>
    </source>
</evidence>
<dbReference type="EMBL" id="CP031146">
    <property type="protein sequence ID" value="AXM95160.1"/>
    <property type="molecule type" value="Genomic_DNA"/>
</dbReference>
<evidence type="ECO:0000313" key="3">
    <source>
        <dbReference type="Proteomes" id="UP000256503"/>
    </source>
</evidence>
<protein>
    <submittedName>
        <fullName evidence="2">RHS repeat protein</fullName>
    </submittedName>
</protein>
<dbReference type="InterPro" id="IPR041508">
    <property type="entry name" value="TcC-like_repeat"/>
</dbReference>
<dbReference type="NCBIfam" id="TIGR01643">
    <property type="entry name" value="YD_repeat_2x"/>
    <property type="match status" value="1"/>
</dbReference>
<dbReference type="RefSeq" id="WP_042156015.1">
    <property type="nucleotide sequence ID" value="NZ_BSOM01000003.1"/>
</dbReference>
<feature type="compositionally biased region" description="Low complexity" evidence="1">
    <location>
        <begin position="707"/>
        <end position="738"/>
    </location>
</feature>
<dbReference type="InterPro" id="IPR050708">
    <property type="entry name" value="T6SS_VgrG/RHS"/>
</dbReference>
<dbReference type="Pfam" id="PF18807">
    <property type="entry name" value="TTc_toxin_rep"/>
    <property type="match status" value="1"/>
</dbReference>
<proteinExistence type="predicted"/>
<dbReference type="Proteomes" id="UP000256503">
    <property type="component" value="Chromosome"/>
</dbReference>
<feature type="region of interest" description="Disordered" evidence="1">
    <location>
        <begin position="765"/>
        <end position="784"/>
    </location>
</feature>
<gene>
    <name evidence="2" type="ORF">DVB73_04735</name>
</gene>
<dbReference type="AlphaFoldDB" id="A0AAD0VSI2"/>
<name>A0AAD0VSI2_PSEDL</name>
<dbReference type="InterPro" id="IPR022385">
    <property type="entry name" value="Rhs_assc_core"/>
</dbReference>
<reference evidence="2 3" key="1">
    <citation type="submission" date="2018-07" db="EMBL/GenBank/DDBJ databases">
        <title>Complete genome sequence of a Pseudomonas plecoglossicida strain pathogenic to the marine fish, Larimichthys crocea.</title>
        <authorList>
            <person name="Tao Z."/>
        </authorList>
    </citation>
    <scope>NUCLEOTIDE SEQUENCE [LARGE SCALE GENOMIC DNA]</scope>
    <source>
        <strain evidence="2 3">XSDHY-P</strain>
    </source>
</reference>
<sequence>MPAPRDNALHRNTPTVTVLDNRGLVARTIHYHRHPDRLPLTEARIIRQHHDAKGFMSRSSDPRMHASGRVNFNWLTDLAGNQVCTHSADAGVSINLGDAAGRPLLAVTRIAVAEQGGYDRSEAVTRTWHYESPHLPGRLLGISEQVQGHAACRLERLVYAGNSAAQKAHNLAGQPCDHYHTAGLLKTTSVSLTGVPLVTSQRLLAVAATPQGRLDWHGEQSAQWDAQLQPQNEACMASSTVDATGALLTRRDAGGHLHRQAYDVAGLLKRSWLTLAGGREQVILESQSYSAAGQKLREAHGNGLVTLYQYNPRTQRLAAVRTERPAGHARGAKVLQDLRYAYDPVGNVVSVRDDAEPVRFWRNQKVEPQSTYAYDSLYQLVSASGREMANAGQQGARLPALASLDNVTYTRYSRTYTYDNAGNLTRMRHSAPASNHNYTTDLTVSDRSNRAVHDSLTLVHSDVEALFNASGQQKALFQGQQLTWTPRGELHTVTPVRREGEADDCESYRYDISNQRVLKVRTSKTATGVRTQRVQYLPGLELRSTLQGDRLTQALHVVNLSGDGHAQVRALHWATGKPPELTHAQLRYSYTDQLGSGCLEVDGSGAVISQEAYYPYGGTAVWAADSEVQGRYKFVRYSGKERDASGLYYYGHRYYQPWLGRWLSADPAGTVDGLNLFSMVGNNPMTQVDDQGLMLRSVASLFGFGTAPAPAQGESESSAPPSPAPSRSDARSSPVASATDAELPSLDGGAKVDSLFAEKHRKELEARKAKKQRMKANKAAAKEHAMAAAERKQQPKRAPAAPVREFGTLQYNREVYDRLQSRLPTDRKASGESILAIGQRPNEKTAKAEIVFVDRGIGKEGFKHITEEHRADFKQQGIGTDKMILELVMSALVHGEIVGIQGKDARKSGRPIYEVNFDGKVQHVAVQLKDDNSVLGANPKQRGVSQRERDALKPQPLLR</sequence>
<evidence type="ECO:0000313" key="2">
    <source>
        <dbReference type="EMBL" id="AXM95160.1"/>
    </source>
</evidence>
<dbReference type="PANTHER" id="PTHR32305:SF15">
    <property type="entry name" value="PROTEIN RHSA-RELATED"/>
    <property type="match status" value="1"/>
</dbReference>
<dbReference type="PANTHER" id="PTHR32305">
    <property type="match status" value="1"/>
</dbReference>
<dbReference type="Gene3D" id="2.180.10.10">
    <property type="entry name" value="RHS repeat-associated core"/>
    <property type="match status" value="1"/>
</dbReference>
<feature type="region of interest" description="Disordered" evidence="1">
    <location>
        <begin position="706"/>
        <end position="748"/>
    </location>
</feature>
<feature type="region of interest" description="Disordered" evidence="1">
    <location>
        <begin position="932"/>
        <end position="959"/>
    </location>
</feature>
<dbReference type="InterPro" id="IPR006530">
    <property type="entry name" value="YD"/>
</dbReference>
<accession>A0AAD0VSI2</accession>
<dbReference type="GeneID" id="49612720"/>
<organism evidence="2 3">
    <name type="scientific">Pseudomonas plecoglossicida</name>
    <dbReference type="NCBI Taxonomy" id="70775"/>
    <lineage>
        <taxon>Bacteria</taxon>
        <taxon>Pseudomonadati</taxon>
        <taxon>Pseudomonadota</taxon>
        <taxon>Gammaproteobacteria</taxon>
        <taxon>Pseudomonadales</taxon>
        <taxon>Pseudomonadaceae</taxon>
        <taxon>Pseudomonas</taxon>
    </lineage>
</organism>